<dbReference type="InterPro" id="IPR036318">
    <property type="entry name" value="FAD-bd_PCMH-like_sf"/>
</dbReference>
<comment type="caution">
    <text evidence="2">The sequence shown here is derived from an EMBL/GenBank/DDBJ whole genome shotgun (WGS) entry which is preliminary data.</text>
</comment>
<organism evidence="2 3">
    <name type="scientific">Nonomuraea rosea</name>
    <dbReference type="NCBI Taxonomy" id="638574"/>
    <lineage>
        <taxon>Bacteria</taxon>
        <taxon>Bacillati</taxon>
        <taxon>Actinomycetota</taxon>
        <taxon>Actinomycetes</taxon>
        <taxon>Streptosporangiales</taxon>
        <taxon>Streptosporangiaceae</taxon>
        <taxon>Nonomuraea</taxon>
    </lineage>
</organism>
<keyword evidence="3" id="KW-1185">Reference proteome</keyword>
<gene>
    <name evidence="2" type="ORF">GCM10022419_105300</name>
</gene>
<accession>A0ABP6ZEK5</accession>
<dbReference type="PANTHER" id="PTHR21071">
    <property type="entry name" value="UDP-N-ACETYLENOLPYRUVOYLGLUCOSAMINE REDUCTASE"/>
    <property type="match status" value="1"/>
</dbReference>
<feature type="region of interest" description="Disordered" evidence="1">
    <location>
        <begin position="166"/>
        <end position="230"/>
    </location>
</feature>
<dbReference type="Gene3D" id="3.30.465.10">
    <property type="match status" value="1"/>
</dbReference>
<dbReference type="PANTHER" id="PTHR21071:SF4">
    <property type="entry name" value="UDP-N-ACETYLENOLPYRUVOYLGLUCOSAMINE REDUCTASE"/>
    <property type="match status" value="1"/>
</dbReference>
<dbReference type="Proteomes" id="UP001500630">
    <property type="component" value="Unassembled WGS sequence"/>
</dbReference>
<evidence type="ECO:0000313" key="3">
    <source>
        <dbReference type="Proteomes" id="UP001500630"/>
    </source>
</evidence>
<evidence type="ECO:0000256" key="1">
    <source>
        <dbReference type="SAM" id="MobiDB-lite"/>
    </source>
</evidence>
<name>A0ABP6ZEK5_9ACTN</name>
<reference evidence="3" key="1">
    <citation type="journal article" date="2019" name="Int. J. Syst. Evol. Microbiol.">
        <title>The Global Catalogue of Microorganisms (GCM) 10K type strain sequencing project: providing services to taxonomists for standard genome sequencing and annotation.</title>
        <authorList>
            <consortium name="The Broad Institute Genomics Platform"/>
            <consortium name="The Broad Institute Genome Sequencing Center for Infectious Disease"/>
            <person name="Wu L."/>
            <person name="Ma J."/>
        </authorList>
    </citation>
    <scope>NUCLEOTIDE SEQUENCE [LARGE SCALE GENOMIC DNA]</scope>
    <source>
        <strain evidence="3">JCM 17326</strain>
    </source>
</reference>
<evidence type="ECO:0000313" key="2">
    <source>
        <dbReference type="EMBL" id="GAA3603718.1"/>
    </source>
</evidence>
<dbReference type="InterPro" id="IPR003170">
    <property type="entry name" value="MurB"/>
</dbReference>
<proteinExistence type="predicted"/>
<dbReference type="SUPFAM" id="SSF56176">
    <property type="entry name" value="FAD-binding/transporter-associated domain-like"/>
    <property type="match status" value="1"/>
</dbReference>
<dbReference type="EMBL" id="BAABDQ010000039">
    <property type="protein sequence ID" value="GAA3603718.1"/>
    <property type="molecule type" value="Genomic_DNA"/>
</dbReference>
<dbReference type="InterPro" id="IPR016169">
    <property type="entry name" value="FAD-bd_PCMH_sub2"/>
</dbReference>
<protein>
    <submittedName>
        <fullName evidence="2">Uncharacterized protein</fullName>
    </submittedName>
</protein>
<feature type="compositionally biased region" description="Basic residues" evidence="1">
    <location>
        <begin position="217"/>
        <end position="230"/>
    </location>
</feature>
<sequence length="353" mass="37897">MRELAAEHGDNLHVVDFAELGALPPQARKAGHQLAAATAAMELVTSFHEIGTYHLAATIAAAYEQAGGADDGGLDLDLDGAAAATAADSDLIELWEAAQTGARRDLVASLAQLLALTRRRRDLDADDVAAMIGKHAGPGRLWMLAERQLDDAAAAGRDWEREPMLPDAPHLPALATTSGSAGRCCCQRRRGRGDRPGRTSPARPGRPRGGRADVRHRVPRGHPRHHRRRPVQNTGAYGQQIADTLTAVTAHDWRSGHIVRLPAAACGFGYRTSILKTQPGRWTILAITLRLTRSRSAAPVPSAAGSASSTPATTALAAAVIRPGRVRGRRLRGWSRRDARCRRCPPYRRRPGP</sequence>